<reference evidence="3" key="1">
    <citation type="submission" date="2020-08" db="EMBL/GenBank/DDBJ databases">
        <title>Genome public.</title>
        <authorList>
            <person name="Liu C."/>
            <person name="Sun Q."/>
        </authorList>
    </citation>
    <scope>NUCLEOTIDE SEQUENCE</scope>
    <source>
        <strain evidence="3">NSJ-15</strain>
    </source>
</reference>
<feature type="compositionally biased region" description="Basic and acidic residues" evidence="1">
    <location>
        <begin position="61"/>
        <end position="70"/>
    </location>
</feature>
<name>A0A8J6PBI8_9FIRM</name>
<sequence length="409" mass="46351">MEKFCPKCGYKSDFKFCPNCGFNLSNIRLPGEQPSQPKESDLKRLFVENYPAYKQAVAYREEHSAPEKLSMENSPEQTSNDQDTNQLLREILSSLEHQPPQAEYISPAQELGSLDQLSPPESSPTFSTVPQSQEDTPAYPVGYNVPVVQEQIIQQDLSDHPSDINASETAQGVQNPCLSYNEHQGQASSGQEIPPHSNEHIHPVDQFIPYWPITDRFPTEYAEKRRWLSACYVPMDFFKFQRIAGIVVVILFWALMMMLSIPLLAAAKLDSAFVLIVLLPNIVLMAFATIEIYLFFKMESIGYTFFLIGTAISPFMINPLDDTLAGLLISVIPILFVQFPVLFLQIWYYEKRRFLFMPQKADPPIVQRKPNGAIKLVATPAIRTRILLIFGTDLLILLVFVGILAIERL</sequence>
<keyword evidence="2" id="KW-0812">Transmembrane</keyword>
<evidence type="ECO:0008006" key="5">
    <source>
        <dbReference type="Google" id="ProtNLM"/>
    </source>
</evidence>
<organism evidence="3 4">
    <name type="scientific">Massiliimalia timonensis</name>
    <dbReference type="NCBI Taxonomy" id="1987501"/>
    <lineage>
        <taxon>Bacteria</taxon>
        <taxon>Bacillati</taxon>
        <taxon>Bacillota</taxon>
        <taxon>Clostridia</taxon>
        <taxon>Eubacteriales</taxon>
        <taxon>Oscillospiraceae</taxon>
        <taxon>Massiliimalia</taxon>
    </lineage>
</organism>
<gene>
    <name evidence="3" type="ORF">H8702_08020</name>
</gene>
<evidence type="ECO:0000256" key="1">
    <source>
        <dbReference type="SAM" id="MobiDB-lite"/>
    </source>
</evidence>
<feature type="transmembrane region" description="Helical" evidence="2">
    <location>
        <begin position="301"/>
        <end position="317"/>
    </location>
</feature>
<protein>
    <recommendedName>
        <fullName evidence="5">Zinc-ribbon domain-containing protein</fullName>
    </recommendedName>
</protein>
<comment type="caution">
    <text evidence="3">The sequence shown here is derived from an EMBL/GenBank/DDBJ whole genome shotgun (WGS) entry which is preliminary data.</text>
</comment>
<dbReference type="Proteomes" id="UP000632659">
    <property type="component" value="Unassembled WGS sequence"/>
</dbReference>
<dbReference type="RefSeq" id="WP_154825698.1">
    <property type="nucleotide sequence ID" value="NZ_JACRTL010000004.1"/>
</dbReference>
<accession>A0A8J6PBI8</accession>
<dbReference type="EMBL" id="JACRTL010000004">
    <property type="protein sequence ID" value="MBC8611062.1"/>
    <property type="molecule type" value="Genomic_DNA"/>
</dbReference>
<keyword evidence="2" id="KW-0472">Membrane</keyword>
<feature type="region of interest" description="Disordered" evidence="1">
    <location>
        <begin position="113"/>
        <end position="141"/>
    </location>
</feature>
<keyword evidence="4" id="KW-1185">Reference proteome</keyword>
<feature type="transmembrane region" description="Helical" evidence="2">
    <location>
        <begin position="386"/>
        <end position="406"/>
    </location>
</feature>
<feature type="transmembrane region" description="Helical" evidence="2">
    <location>
        <begin position="243"/>
        <end position="266"/>
    </location>
</feature>
<evidence type="ECO:0000313" key="4">
    <source>
        <dbReference type="Proteomes" id="UP000632659"/>
    </source>
</evidence>
<feature type="compositionally biased region" description="Polar residues" evidence="1">
    <location>
        <begin position="115"/>
        <end position="135"/>
    </location>
</feature>
<keyword evidence="2" id="KW-1133">Transmembrane helix</keyword>
<evidence type="ECO:0000256" key="2">
    <source>
        <dbReference type="SAM" id="Phobius"/>
    </source>
</evidence>
<feature type="region of interest" description="Disordered" evidence="1">
    <location>
        <begin position="61"/>
        <end position="82"/>
    </location>
</feature>
<proteinExistence type="predicted"/>
<evidence type="ECO:0000313" key="3">
    <source>
        <dbReference type="EMBL" id="MBC8611062.1"/>
    </source>
</evidence>
<feature type="compositionally biased region" description="Polar residues" evidence="1">
    <location>
        <begin position="71"/>
        <end position="82"/>
    </location>
</feature>
<feature type="transmembrane region" description="Helical" evidence="2">
    <location>
        <begin position="272"/>
        <end position="294"/>
    </location>
</feature>
<dbReference type="AlphaFoldDB" id="A0A8J6PBI8"/>
<feature type="transmembrane region" description="Helical" evidence="2">
    <location>
        <begin position="323"/>
        <end position="349"/>
    </location>
</feature>